<feature type="chain" id="PRO_5005573021" evidence="1">
    <location>
        <begin position="21"/>
        <end position="463"/>
    </location>
</feature>
<evidence type="ECO:0000313" key="3">
    <source>
        <dbReference type="Proteomes" id="UP000037510"/>
    </source>
</evidence>
<keyword evidence="1" id="KW-0732">Signal</keyword>
<organism evidence="2 3">
    <name type="scientific">Operophtera brumata</name>
    <name type="common">Winter moth</name>
    <name type="synonym">Phalaena brumata</name>
    <dbReference type="NCBI Taxonomy" id="104452"/>
    <lineage>
        <taxon>Eukaryota</taxon>
        <taxon>Metazoa</taxon>
        <taxon>Ecdysozoa</taxon>
        <taxon>Arthropoda</taxon>
        <taxon>Hexapoda</taxon>
        <taxon>Insecta</taxon>
        <taxon>Pterygota</taxon>
        <taxon>Neoptera</taxon>
        <taxon>Endopterygota</taxon>
        <taxon>Lepidoptera</taxon>
        <taxon>Glossata</taxon>
        <taxon>Ditrysia</taxon>
        <taxon>Geometroidea</taxon>
        <taxon>Geometridae</taxon>
        <taxon>Larentiinae</taxon>
        <taxon>Operophtera</taxon>
    </lineage>
</organism>
<comment type="caution">
    <text evidence="2">The sequence shown here is derived from an EMBL/GenBank/DDBJ whole genome shotgun (WGS) entry which is preliminary data.</text>
</comment>
<protein>
    <submittedName>
        <fullName evidence="2">Uncharacterized protein</fullName>
    </submittedName>
</protein>
<evidence type="ECO:0000313" key="2">
    <source>
        <dbReference type="EMBL" id="KOB68841.1"/>
    </source>
</evidence>
<accession>A0A0L7L0K2</accession>
<name>A0A0L7L0K2_OPEBR</name>
<reference evidence="2 3" key="1">
    <citation type="journal article" date="2015" name="Genome Biol. Evol.">
        <title>The genome of winter moth (Operophtera brumata) provides a genomic perspective on sexual dimorphism and phenology.</title>
        <authorList>
            <person name="Derks M.F."/>
            <person name="Smit S."/>
            <person name="Salis L."/>
            <person name="Schijlen E."/>
            <person name="Bossers A."/>
            <person name="Mateman C."/>
            <person name="Pijl A.S."/>
            <person name="de Ridder D."/>
            <person name="Groenen M.A."/>
            <person name="Visser M.E."/>
            <person name="Megens H.J."/>
        </authorList>
    </citation>
    <scope>NUCLEOTIDE SEQUENCE [LARGE SCALE GENOMIC DNA]</scope>
    <source>
        <strain evidence="2">WM2013NL</strain>
        <tissue evidence="2">Head and thorax</tissue>
    </source>
</reference>
<evidence type="ECO:0000256" key="1">
    <source>
        <dbReference type="SAM" id="SignalP"/>
    </source>
</evidence>
<dbReference type="Proteomes" id="UP000037510">
    <property type="component" value="Unassembled WGS sequence"/>
</dbReference>
<dbReference type="EMBL" id="JTDY01003909">
    <property type="protein sequence ID" value="KOB68841.1"/>
    <property type="molecule type" value="Genomic_DNA"/>
</dbReference>
<proteinExistence type="predicted"/>
<gene>
    <name evidence="2" type="ORF">OBRU01_17836</name>
</gene>
<dbReference type="AlphaFoldDB" id="A0A0L7L0K2"/>
<feature type="signal peptide" evidence="1">
    <location>
        <begin position="1"/>
        <end position="20"/>
    </location>
</feature>
<sequence>MFVFSSRILVFLASVLQVRCFCGESIRWSHTFDMEDVYGMWYGVGYAQHTPDMTNKPNEVGCVTLFITDVSTEPRDDGLDWSIIKRNYTDQNWRSYKTNPWSDTPMAGSWLDIRLNRRKRDMYTERRIRVIWDEDGQSLEQTYVYTPETPGLWVAEQQRPMEKEMRARGIDLWYPDDPPRHPQVIRVLKATQHSMIINHCSDHGDGGIFSLILRRSPSRMQYWEWYDVKKKLFNFDLPNIHRYGEVANFPEATRYPNYNPGYSTNKYNSYSTQRPGAYGGIYSTQGSTYGSQGYGSSYGSQGYGNSYGRGYSSYEQPFMRDIRDYCVNRSPQNGIWVDSLMGMWYGVEFIQHLAGDSRVDYAQSCIVIHIAEPMERNVTCFREHENDKLDIREILGQWKVFEVYMHLKMEGVIQFPVCPIVTIWETEEFPRTTFGSTKLSQYMEFHGERRSSFVKEPSEDWRN</sequence>
<keyword evidence="3" id="KW-1185">Reference proteome</keyword>